<dbReference type="EC" id="2.7.13.3" evidence="2"/>
<dbReference type="InterPro" id="IPR001789">
    <property type="entry name" value="Sig_transdc_resp-reg_receiver"/>
</dbReference>
<evidence type="ECO:0000256" key="4">
    <source>
        <dbReference type="ARBA" id="ARBA00022679"/>
    </source>
</evidence>
<evidence type="ECO:0000256" key="1">
    <source>
        <dbReference type="ARBA" id="ARBA00000085"/>
    </source>
</evidence>
<dbReference type="PROSITE" id="PS50112">
    <property type="entry name" value="PAS"/>
    <property type="match status" value="1"/>
</dbReference>
<feature type="domain" description="PAS" evidence="9">
    <location>
        <begin position="140"/>
        <end position="211"/>
    </location>
</feature>
<feature type="modified residue" description="4-aspartylphosphate" evidence="6">
    <location>
        <position position="571"/>
    </location>
</feature>
<dbReference type="PANTHER" id="PTHR43047:SF72">
    <property type="entry name" value="OSMOSENSING HISTIDINE PROTEIN KINASE SLN1"/>
    <property type="match status" value="1"/>
</dbReference>
<keyword evidence="5" id="KW-0418">Kinase</keyword>
<evidence type="ECO:0000313" key="11">
    <source>
        <dbReference type="EMBL" id="TSP11223.1"/>
    </source>
</evidence>
<feature type="domain" description="Response regulatory" evidence="8">
    <location>
        <begin position="522"/>
        <end position="638"/>
    </location>
</feature>
<dbReference type="PROSITE" id="PS50109">
    <property type="entry name" value="HIS_KIN"/>
    <property type="match status" value="1"/>
</dbReference>
<evidence type="ECO:0000256" key="6">
    <source>
        <dbReference type="PROSITE-ProRule" id="PRU00169"/>
    </source>
</evidence>
<dbReference type="PROSITE" id="PS50113">
    <property type="entry name" value="PAC"/>
    <property type="match status" value="1"/>
</dbReference>
<feature type="domain" description="PAC" evidence="10">
    <location>
        <begin position="219"/>
        <end position="274"/>
    </location>
</feature>
<dbReference type="PROSITE" id="PS50110">
    <property type="entry name" value="RESPONSE_REGULATORY"/>
    <property type="match status" value="1"/>
</dbReference>
<dbReference type="PRINTS" id="PR00344">
    <property type="entry name" value="BCTRLSENSOR"/>
</dbReference>
<dbReference type="Gene3D" id="3.30.450.20">
    <property type="entry name" value="PAS domain"/>
    <property type="match status" value="2"/>
</dbReference>
<feature type="domain" description="Histidine kinase" evidence="7">
    <location>
        <begin position="285"/>
        <end position="502"/>
    </location>
</feature>
<dbReference type="CDD" id="cd17580">
    <property type="entry name" value="REC_2_DhkD-like"/>
    <property type="match status" value="1"/>
</dbReference>
<dbReference type="Pfam" id="PF02518">
    <property type="entry name" value="HATPase_c"/>
    <property type="match status" value="1"/>
</dbReference>
<dbReference type="InterPro" id="IPR003594">
    <property type="entry name" value="HATPase_dom"/>
</dbReference>
<dbReference type="CDD" id="cd00130">
    <property type="entry name" value="PAS"/>
    <property type="match status" value="1"/>
</dbReference>
<comment type="catalytic activity">
    <reaction evidence="1">
        <text>ATP + protein L-histidine = ADP + protein N-phospho-L-histidine.</text>
        <dbReference type="EC" id="2.7.13.3"/>
    </reaction>
</comment>
<dbReference type="Gene3D" id="3.40.50.2300">
    <property type="match status" value="1"/>
</dbReference>
<evidence type="ECO:0000256" key="2">
    <source>
        <dbReference type="ARBA" id="ARBA00012438"/>
    </source>
</evidence>
<evidence type="ECO:0000313" key="12">
    <source>
        <dbReference type="Proteomes" id="UP000318943"/>
    </source>
</evidence>
<evidence type="ECO:0000259" key="8">
    <source>
        <dbReference type="PROSITE" id="PS50110"/>
    </source>
</evidence>
<dbReference type="InterPro" id="IPR011006">
    <property type="entry name" value="CheY-like_superfamily"/>
</dbReference>
<name>A0ABY3EKC0_9BURK</name>
<dbReference type="InterPro" id="IPR005467">
    <property type="entry name" value="His_kinase_dom"/>
</dbReference>
<keyword evidence="4" id="KW-0808">Transferase</keyword>
<protein>
    <recommendedName>
        <fullName evidence="2">histidine kinase</fullName>
        <ecNumber evidence="2">2.7.13.3</ecNumber>
    </recommendedName>
</protein>
<dbReference type="SUPFAM" id="SSF52172">
    <property type="entry name" value="CheY-like"/>
    <property type="match status" value="1"/>
</dbReference>
<evidence type="ECO:0000259" key="9">
    <source>
        <dbReference type="PROSITE" id="PS50112"/>
    </source>
</evidence>
<dbReference type="InterPro" id="IPR000700">
    <property type="entry name" value="PAS-assoc_C"/>
</dbReference>
<sequence length="644" mass="69547">MQESPHSLAAAGLDSAAFHALADALDQAFCIIEVIFDGDRAIDYRFVTVNHVFEAQTGLHQAQGRNMRDLAPGHEAHWFEIYGEVALRGHPRHFVEQARALDRWFEVHAFRVGDGVRPLVGVLFRDITARREAEAALRKTETQAQLAVAIARLGTFRQDTETGLVYMDARMRELRGGGEAEVMPLAETLQRVHPDDRPRLLQAVETAIATADESGGGGFEVDYRILWPDGSEHWHAANGQVEFEGEGRRRHQASVLGTALDITVRKQAEAILREADARKDEFLATLAHELRNPLATIHNALQLQRADAARVDAPRLQAMLDRQVEHMMRLIDELMEVSRITRGVIELKHEALDFADVLRNAVEAARPAAIQAGHVLTLQPADGPLPVHGDAVRLAQILGNLLANAVRYTDPGGRIDVHAWRDAAGIHAAVTDTGIGIPPGHLGRLFALFGQFDKNAPRSQGGLGIGLATARKLAQMHGGDVQAASPGPGLGSTFTVTLPASDAPAAADDAKSRPGSLPNPVRVLVVDDNRDAADSVAMLLDMYGATATVAYDGASALESLAQWWPDVVLLDLGMPSMDGYEVATRIRQTWPDRPVTLVALTGWGQAADRDRTRAHGFDAHLVKPVGLDALLALLAGCGGAASPK</sequence>
<dbReference type="InterPro" id="IPR003661">
    <property type="entry name" value="HisK_dim/P_dom"/>
</dbReference>
<dbReference type="Pfam" id="PF00512">
    <property type="entry name" value="HisKA"/>
    <property type="match status" value="1"/>
</dbReference>
<dbReference type="Gene3D" id="1.10.287.130">
    <property type="match status" value="1"/>
</dbReference>
<evidence type="ECO:0000259" key="7">
    <source>
        <dbReference type="PROSITE" id="PS50109"/>
    </source>
</evidence>
<dbReference type="RefSeq" id="WP_144199902.1">
    <property type="nucleotide sequence ID" value="NZ_CAJPVH010000016.1"/>
</dbReference>
<dbReference type="InterPro" id="IPR035965">
    <property type="entry name" value="PAS-like_dom_sf"/>
</dbReference>
<dbReference type="Gene3D" id="3.30.565.10">
    <property type="entry name" value="Histidine kinase-like ATPase, C-terminal domain"/>
    <property type="match status" value="1"/>
</dbReference>
<keyword evidence="12" id="KW-1185">Reference proteome</keyword>
<dbReference type="PANTHER" id="PTHR43047">
    <property type="entry name" value="TWO-COMPONENT HISTIDINE PROTEIN KINASE"/>
    <property type="match status" value="1"/>
</dbReference>
<dbReference type="SUPFAM" id="SSF47384">
    <property type="entry name" value="Homodimeric domain of signal transducing histidine kinase"/>
    <property type="match status" value="1"/>
</dbReference>
<gene>
    <name evidence="11" type="ORF">FGG12_18510</name>
</gene>
<dbReference type="CDD" id="cd00082">
    <property type="entry name" value="HisKA"/>
    <property type="match status" value="1"/>
</dbReference>
<dbReference type="InterPro" id="IPR000014">
    <property type="entry name" value="PAS"/>
</dbReference>
<keyword evidence="3 6" id="KW-0597">Phosphoprotein</keyword>
<dbReference type="Proteomes" id="UP000318943">
    <property type="component" value="Unassembled WGS sequence"/>
</dbReference>
<dbReference type="SUPFAM" id="SSF55874">
    <property type="entry name" value="ATPase domain of HSP90 chaperone/DNA topoisomerase II/histidine kinase"/>
    <property type="match status" value="1"/>
</dbReference>
<comment type="caution">
    <text evidence="11">The sequence shown here is derived from an EMBL/GenBank/DDBJ whole genome shotgun (WGS) entry which is preliminary data.</text>
</comment>
<dbReference type="Pfam" id="PF00072">
    <property type="entry name" value="Response_reg"/>
    <property type="match status" value="1"/>
</dbReference>
<organism evidence="11 12">
    <name type="scientific">Cupriavidus campinensis</name>
    <dbReference type="NCBI Taxonomy" id="151783"/>
    <lineage>
        <taxon>Bacteria</taxon>
        <taxon>Pseudomonadati</taxon>
        <taxon>Pseudomonadota</taxon>
        <taxon>Betaproteobacteria</taxon>
        <taxon>Burkholderiales</taxon>
        <taxon>Burkholderiaceae</taxon>
        <taxon>Cupriavidus</taxon>
    </lineage>
</organism>
<dbReference type="InterPro" id="IPR013655">
    <property type="entry name" value="PAS_fold_3"/>
</dbReference>
<evidence type="ECO:0000256" key="3">
    <source>
        <dbReference type="ARBA" id="ARBA00022553"/>
    </source>
</evidence>
<dbReference type="InterPro" id="IPR004358">
    <property type="entry name" value="Sig_transdc_His_kin-like_C"/>
</dbReference>
<proteinExistence type="predicted"/>
<dbReference type="InterPro" id="IPR036890">
    <property type="entry name" value="HATPase_C_sf"/>
</dbReference>
<dbReference type="Pfam" id="PF08447">
    <property type="entry name" value="PAS_3"/>
    <property type="match status" value="1"/>
</dbReference>
<dbReference type="SUPFAM" id="SSF55785">
    <property type="entry name" value="PYP-like sensor domain (PAS domain)"/>
    <property type="match status" value="2"/>
</dbReference>
<accession>A0ABY3EKC0</accession>
<evidence type="ECO:0000259" key="10">
    <source>
        <dbReference type="PROSITE" id="PS50113"/>
    </source>
</evidence>
<dbReference type="SMART" id="SM00388">
    <property type="entry name" value="HisKA"/>
    <property type="match status" value="1"/>
</dbReference>
<dbReference type="InterPro" id="IPR036097">
    <property type="entry name" value="HisK_dim/P_sf"/>
</dbReference>
<reference evidence="11 12" key="1">
    <citation type="submission" date="2019-05" db="EMBL/GenBank/DDBJ databases">
        <title>Whole genome sequence analysis of Cupriavidus campinensis S14E4C strain.</title>
        <authorList>
            <person name="Abbaszade G."/>
            <person name="Szabo A."/>
            <person name="Toumi M."/>
            <person name="Toth E."/>
        </authorList>
    </citation>
    <scope>NUCLEOTIDE SEQUENCE [LARGE SCALE GENOMIC DNA]</scope>
    <source>
        <strain evidence="11 12">S14E4C</strain>
    </source>
</reference>
<dbReference type="SMART" id="SM00387">
    <property type="entry name" value="HATPase_c"/>
    <property type="match status" value="1"/>
</dbReference>
<dbReference type="SMART" id="SM00448">
    <property type="entry name" value="REC"/>
    <property type="match status" value="1"/>
</dbReference>
<dbReference type="Pfam" id="PF08448">
    <property type="entry name" value="PAS_4"/>
    <property type="match status" value="1"/>
</dbReference>
<dbReference type="InterPro" id="IPR013656">
    <property type="entry name" value="PAS_4"/>
</dbReference>
<dbReference type="NCBIfam" id="TIGR00229">
    <property type="entry name" value="sensory_box"/>
    <property type="match status" value="1"/>
</dbReference>
<evidence type="ECO:0000256" key="5">
    <source>
        <dbReference type="ARBA" id="ARBA00022777"/>
    </source>
</evidence>
<dbReference type="EMBL" id="VCIZ01000011">
    <property type="protein sequence ID" value="TSP11223.1"/>
    <property type="molecule type" value="Genomic_DNA"/>
</dbReference>
<dbReference type="Gene3D" id="2.10.70.100">
    <property type="match status" value="1"/>
</dbReference>